<evidence type="ECO:0000313" key="3">
    <source>
        <dbReference type="EMBL" id="CAE6192610.1"/>
    </source>
</evidence>
<reference evidence="3" key="1">
    <citation type="submission" date="2021-01" db="EMBL/GenBank/DDBJ databases">
        <authorList>
            <person name="Bezrukov I."/>
        </authorList>
    </citation>
    <scope>NUCLEOTIDE SEQUENCE</scope>
</reference>
<dbReference type="Proteomes" id="UP000682877">
    <property type="component" value="Chromosome 7"/>
</dbReference>
<comment type="similarity">
    <text evidence="1">Belongs to the small heat shock protein (HSP20) family.</text>
</comment>
<evidence type="ECO:0000259" key="2">
    <source>
        <dbReference type="PROSITE" id="PS01031"/>
    </source>
</evidence>
<evidence type="ECO:0000256" key="1">
    <source>
        <dbReference type="PROSITE-ProRule" id="PRU00285"/>
    </source>
</evidence>
<dbReference type="AlphaFoldDB" id="A0A8S2B340"/>
<evidence type="ECO:0000313" key="4">
    <source>
        <dbReference type="Proteomes" id="UP000682877"/>
    </source>
</evidence>
<protein>
    <recommendedName>
        <fullName evidence="2">SHSP domain-containing protein</fullName>
    </recommendedName>
</protein>
<accession>A0A8S2B340</accession>
<dbReference type="PROSITE" id="PS01031">
    <property type="entry name" value="SHSP"/>
    <property type="match status" value="1"/>
</dbReference>
<proteinExistence type="inferred from homology"/>
<dbReference type="InterPro" id="IPR008978">
    <property type="entry name" value="HSP20-like_chaperone"/>
</dbReference>
<dbReference type="InterPro" id="IPR044656">
    <property type="entry name" value="HSP14.7/HSP23.5/HSP23.6-like"/>
</dbReference>
<organism evidence="3 4">
    <name type="scientific">Arabidopsis arenosa</name>
    <name type="common">Sand rock-cress</name>
    <name type="synonym">Cardaminopsis arenosa</name>
    <dbReference type="NCBI Taxonomy" id="38785"/>
    <lineage>
        <taxon>Eukaryota</taxon>
        <taxon>Viridiplantae</taxon>
        <taxon>Streptophyta</taxon>
        <taxon>Embryophyta</taxon>
        <taxon>Tracheophyta</taxon>
        <taxon>Spermatophyta</taxon>
        <taxon>Magnoliopsida</taxon>
        <taxon>eudicotyledons</taxon>
        <taxon>Gunneridae</taxon>
        <taxon>Pentapetalae</taxon>
        <taxon>rosids</taxon>
        <taxon>malvids</taxon>
        <taxon>Brassicales</taxon>
        <taxon>Brassicaceae</taxon>
        <taxon>Camelineae</taxon>
        <taxon>Arabidopsis</taxon>
    </lineage>
</organism>
<dbReference type="CDD" id="cd00298">
    <property type="entry name" value="ACD_sHsps_p23-like"/>
    <property type="match status" value="2"/>
</dbReference>
<gene>
    <name evidence="3" type="ORF">AARE701A_LOCUS19244</name>
</gene>
<dbReference type="EMBL" id="LR999457">
    <property type="protein sequence ID" value="CAE6192610.1"/>
    <property type="molecule type" value="Genomic_DNA"/>
</dbReference>
<dbReference type="InterPro" id="IPR002068">
    <property type="entry name" value="A-crystallin/Hsp20_dom"/>
</dbReference>
<dbReference type="PANTHER" id="PTHR46991">
    <property type="entry name" value="23.5 KDA HEAT SHOCK PROTEIN, MITOCHONDRIAL"/>
    <property type="match status" value="1"/>
</dbReference>
<dbReference type="SUPFAM" id="SSF49764">
    <property type="entry name" value="HSP20-like chaperones"/>
    <property type="match status" value="2"/>
</dbReference>
<feature type="domain" description="SHSP" evidence="2">
    <location>
        <begin position="303"/>
        <end position="397"/>
    </location>
</feature>
<keyword evidence="4" id="KW-1185">Reference proteome</keyword>
<dbReference type="PANTHER" id="PTHR46991:SF37">
    <property type="entry name" value="57 KDA HEAT SHOCK PROTEIN-RELATED"/>
    <property type="match status" value="1"/>
</dbReference>
<dbReference type="Gene3D" id="2.60.40.790">
    <property type="match status" value="1"/>
</dbReference>
<sequence>MPITPMAPAPHPRDGYYTMNNPYQANGPKGFTEFKYLEETHDLFVRLDFPGVKKESVITLLQPSKKAVTVTGDAPKESKHDASHRKYGTSLGLLCDCCEISNNIQSFVDDGVVRLILSKKKIYLHAPTFCSFGGARMPTDDDAPANIIRGYNPQVADGNPYVNLGAHLRGLIPKGRRGTDPADPAFTGPVILPHPSVLEGPMMPYEAKQLSKGGLYLRVDMPGVPSERFMVAVDGDGVVTIMGRAPATMHDTSGRTYVAKVANVPRGYDGDTYGTAQSHHDFPHGTDPNDPNLTGPILIPHICVAQGSQMPYESKRLQNGGLYVRVDMPGVPSDNFTVSVTNGRVKVTGEAPALSHDSAGRSYSGDVAILSTPVDLPVRKIKTIAKNGVIRLVIPPL</sequence>
<name>A0A8S2B340_ARAAE</name>